<comment type="catalytic activity">
    <reaction evidence="17">
        <text>L-threonyl-[protein] + ATP = O-phospho-L-threonyl-[protein] + ADP + H(+)</text>
        <dbReference type="Rhea" id="RHEA:46608"/>
        <dbReference type="Rhea" id="RHEA-COMP:11060"/>
        <dbReference type="Rhea" id="RHEA-COMP:11605"/>
        <dbReference type="ChEBI" id="CHEBI:15378"/>
        <dbReference type="ChEBI" id="CHEBI:30013"/>
        <dbReference type="ChEBI" id="CHEBI:30616"/>
        <dbReference type="ChEBI" id="CHEBI:61977"/>
        <dbReference type="ChEBI" id="CHEBI:456216"/>
    </reaction>
</comment>
<feature type="chain" id="PRO_5044858247" evidence="22">
    <location>
        <begin position="30"/>
        <end position="735"/>
    </location>
</feature>
<evidence type="ECO:0000313" key="25">
    <source>
        <dbReference type="EMBL" id="KAL2467604.1"/>
    </source>
</evidence>
<dbReference type="FunFam" id="2.10.25.10:FF:000038">
    <property type="entry name" value="Fibrillin 2"/>
    <property type="match status" value="1"/>
</dbReference>
<reference evidence="26" key="1">
    <citation type="submission" date="2024-07" db="EMBL/GenBank/DDBJ databases">
        <title>Two chromosome-level genome assemblies of Korean endemic species Abeliophyllum distichum and Forsythia ovata (Oleaceae).</title>
        <authorList>
            <person name="Jang H."/>
        </authorList>
    </citation>
    <scope>NUCLEOTIDE SEQUENCE [LARGE SCALE GENOMIC DNA]</scope>
</reference>
<keyword evidence="9 20" id="KW-0547">Nucleotide-binding</keyword>
<dbReference type="Proteomes" id="UP001604277">
    <property type="component" value="Unassembled WGS sequence"/>
</dbReference>
<comment type="catalytic activity">
    <reaction evidence="16">
        <text>L-seryl-[protein] + ATP = O-phospho-L-seryl-[protein] + ADP + H(+)</text>
        <dbReference type="Rhea" id="RHEA:17989"/>
        <dbReference type="Rhea" id="RHEA-COMP:9863"/>
        <dbReference type="Rhea" id="RHEA-COMP:11604"/>
        <dbReference type="ChEBI" id="CHEBI:15378"/>
        <dbReference type="ChEBI" id="CHEBI:29999"/>
        <dbReference type="ChEBI" id="CHEBI:30616"/>
        <dbReference type="ChEBI" id="CHEBI:83421"/>
        <dbReference type="ChEBI" id="CHEBI:456216"/>
    </reaction>
</comment>
<dbReference type="InterPro" id="IPR025287">
    <property type="entry name" value="WAK_GUB"/>
</dbReference>
<evidence type="ECO:0000256" key="16">
    <source>
        <dbReference type="ARBA" id="ARBA00047558"/>
    </source>
</evidence>
<feature type="binding site" evidence="20">
    <location>
        <position position="450"/>
    </location>
    <ligand>
        <name>ATP</name>
        <dbReference type="ChEBI" id="CHEBI:30616"/>
    </ligand>
</feature>
<evidence type="ECO:0000256" key="8">
    <source>
        <dbReference type="ARBA" id="ARBA00022737"/>
    </source>
</evidence>
<evidence type="ECO:0000256" key="14">
    <source>
        <dbReference type="ARBA" id="ARBA00023157"/>
    </source>
</evidence>
<keyword evidence="7 22" id="KW-0732">Signal</keyword>
<keyword evidence="3 19" id="KW-0245">EGF-like domain</keyword>
<keyword evidence="10 25" id="KW-0418">Kinase</keyword>
<dbReference type="Pfam" id="PF07645">
    <property type="entry name" value="EGF_CA"/>
    <property type="match status" value="1"/>
</dbReference>
<comment type="caution">
    <text evidence="19">Lacks conserved residue(s) required for the propagation of feature annotation.</text>
</comment>
<gene>
    <name evidence="25" type="ORF">Fot_51129</name>
</gene>
<dbReference type="InterPro" id="IPR000742">
    <property type="entry name" value="EGF"/>
</dbReference>
<accession>A0ABD1PXF1</accession>
<evidence type="ECO:0000256" key="5">
    <source>
        <dbReference type="ARBA" id="ARBA00022679"/>
    </source>
</evidence>
<evidence type="ECO:0000256" key="17">
    <source>
        <dbReference type="ARBA" id="ARBA00047951"/>
    </source>
</evidence>
<evidence type="ECO:0000256" key="20">
    <source>
        <dbReference type="PROSITE-ProRule" id="PRU10141"/>
    </source>
</evidence>
<dbReference type="InterPro" id="IPR000719">
    <property type="entry name" value="Prot_kinase_dom"/>
</dbReference>
<dbReference type="PANTHER" id="PTHR27005">
    <property type="entry name" value="WALL-ASSOCIATED RECEPTOR KINASE-LIKE 21"/>
    <property type="match status" value="1"/>
</dbReference>
<dbReference type="SMART" id="SM00220">
    <property type="entry name" value="S_TKc"/>
    <property type="match status" value="1"/>
</dbReference>
<dbReference type="PROSITE" id="PS50011">
    <property type="entry name" value="PROTEIN_KINASE_DOM"/>
    <property type="match status" value="1"/>
</dbReference>
<dbReference type="PROSITE" id="PS00108">
    <property type="entry name" value="PROTEIN_KINASE_ST"/>
    <property type="match status" value="1"/>
</dbReference>
<evidence type="ECO:0000256" key="13">
    <source>
        <dbReference type="ARBA" id="ARBA00023136"/>
    </source>
</evidence>
<comment type="caution">
    <text evidence="25">The sequence shown here is derived from an EMBL/GenBank/DDBJ whole genome shotgun (WGS) entry which is preliminary data.</text>
</comment>
<comment type="function">
    <text evidence="18">Serine/threonine-protein kinase that may function as a signaling receptor of extracellular matrix component. Binding to pectin may have significance in the control of cell expansion, morphogenesis and development.</text>
</comment>
<evidence type="ECO:0000256" key="3">
    <source>
        <dbReference type="ARBA" id="ARBA00022536"/>
    </source>
</evidence>
<dbReference type="EMBL" id="JBFOLJ010000017">
    <property type="protein sequence ID" value="KAL2467604.1"/>
    <property type="molecule type" value="Genomic_DNA"/>
</dbReference>
<comment type="subcellular location">
    <subcellularLocation>
        <location evidence="1">Membrane</location>
        <topology evidence="1">Single-pass type I membrane protein</topology>
    </subcellularLocation>
</comment>
<dbReference type="InterPro" id="IPR009030">
    <property type="entry name" value="Growth_fac_rcpt_cys_sf"/>
</dbReference>
<feature type="signal peptide" evidence="22">
    <location>
        <begin position="1"/>
        <end position="29"/>
    </location>
</feature>
<dbReference type="InterPro" id="IPR017441">
    <property type="entry name" value="Protein_kinase_ATP_BS"/>
</dbReference>
<dbReference type="FunFam" id="2.10.25.10:FF:000628">
    <property type="entry name" value="Wall-associated receptor kinase 2"/>
    <property type="match status" value="1"/>
</dbReference>
<proteinExistence type="predicted"/>
<dbReference type="FunFam" id="1.10.510.10:FF:000084">
    <property type="entry name" value="Wall-associated receptor kinase 2"/>
    <property type="match status" value="1"/>
</dbReference>
<evidence type="ECO:0000256" key="22">
    <source>
        <dbReference type="SAM" id="SignalP"/>
    </source>
</evidence>
<evidence type="ECO:0000256" key="19">
    <source>
        <dbReference type="PROSITE-ProRule" id="PRU00076"/>
    </source>
</evidence>
<dbReference type="PROSITE" id="PS00010">
    <property type="entry name" value="ASX_HYDROXYL"/>
    <property type="match status" value="1"/>
</dbReference>
<evidence type="ECO:0000256" key="6">
    <source>
        <dbReference type="ARBA" id="ARBA00022692"/>
    </source>
</evidence>
<evidence type="ECO:0000256" key="15">
    <source>
        <dbReference type="ARBA" id="ARBA00023180"/>
    </source>
</evidence>
<evidence type="ECO:0000256" key="4">
    <source>
        <dbReference type="ARBA" id="ARBA00022553"/>
    </source>
</evidence>
<keyword evidence="11 20" id="KW-0067">ATP-binding</keyword>
<dbReference type="InterPro" id="IPR045274">
    <property type="entry name" value="WAK-like"/>
</dbReference>
<evidence type="ECO:0000256" key="2">
    <source>
        <dbReference type="ARBA" id="ARBA00022527"/>
    </source>
</evidence>
<dbReference type="InterPro" id="IPR011009">
    <property type="entry name" value="Kinase-like_dom_sf"/>
</dbReference>
<dbReference type="Pfam" id="PF08488">
    <property type="entry name" value="WAK"/>
    <property type="match status" value="1"/>
</dbReference>
<dbReference type="InterPro" id="IPR013695">
    <property type="entry name" value="WAK"/>
</dbReference>
<feature type="domain" description="Protein kinase" evidence="23">
    <location>
        <begin position="421"/>
        <end position="703"/>
    </location>
</feature>
<keyword evidence="26" id="KW-1185">Reference proteome</keyword>
<keyword evidence="14" id="KW-1015">Disulfide bond</keyword>
<dbReference type="AlphaFoldDB" id="A0ABD1PXF1"/>
<evidence type="ECO:0000313" key="26">
    <source>
        <dbReference type="Proteomes" id="UP001604277"/>
    </source>
</evidence>
<keyword evidence="2" id="KW-0723">Serine/threonine-protein kinase</keyword>
<keyword evidence="13 21" id="KW-0472">Membrane</keyword>
<evidence type="ECO:0000256" key="9">
    <source>
        <dbReference type="ARBA" id="ARBA00022741"/>
    </source>
</evidence>
<dbReference type="InterPro" id="IPR000152">
    <property type="entry name" value="EGF-type_Asp/Asn_hydroxyl_site"/>
</dbReference>
<dbReference type="SUPFAM" id="SSF57184">
    <property type="entry name" value="Growth factor receptor domain"/>
    <property type="match status" value="1"/>
</dbReference>
<evidence type="ECO:0000256" key="10">
    <source>
        <dbReference type="ARBA" id="ARBA00022777"/>
    </source>
</evidence>
<dbReference type="Gene3D" id="3.30.200.20">
    <property type="entry name" value="Phosphorylase Kinase, domain 1"/>
    <property type="match status" value="1"/>
</dbReference>
<dbReference type="InterPro" id="IPR049883">
    <property type="entry name" value="NOTCH1_EGF-like"/>
</dbReference>
<evidence type="ECO:0000256" key="11">
    <source>
        <dbReference type="ARBA" id="ARBA00022840"/>
    </source>
</evidence>
<keyword evidence="12 21" id="KW-1133">Transmembrane helix</keyword>
<dbReference type="PROSITE" id="PS01187">
    <property type="entry name" value="EGF_CA"/>
    <property type="match status" value="1"/>
</dbReference>
<evidence type="ECO:0000256" key="18">
    <source>
        <dbReference type="ARBA" id="ARBA00058961"/>
    </source>
</evidence>
<dbReference type="GO" id="GO:0005524">
    <property type="term" value="F:ATP binding"/>
    <property type="evidence" value="ECO:0007669"/>
    <property type="project" value="UniProtKB-UniRule"/>
</dbReference>
<dbReference type="FunFam" id="3.30.200.20:FF:000043">
    <property type="entry name" value="Wall-associated receptor kinase 2"/>
    <property type="match status" value="1"/>
</dbReference>
<evidence type="ECO:0000256" key="12">
    <source>
        <dbReference type="ARBA" id="ARBA00022989"/>
    </source>
</evidence>
<evidence type="ECO:0000259" key="24">
    <source>
        <dbReference type="PROSITE" id="PS50026"/>
    </source>
</evidence>
<dbReference type="GO" id="GO:0016020">
    <property type="term" value="C:membrane"/>
    <property type="evidence" value="ECO:0007669"/>
    <property type="project" value="UniProtKB-SubCell"/>
</dbReference>
<sequence>MGLHLLLLQVQLLQAILLIFALTLVSTQANFPVANPNCTDRCGNVSIPFPFGTIEGCYLNSSFLVTCNETYNPPKAFLLRTTIEITSISMEGQLRVLQFIAKDCYSRNGTRVLYHDPWIELPIYLTANNTANKFTVIGCDTYAFVHGRRMNRNYQTGCTAMCDNKDDLASGSCSGLGCCQTTIPKEVWRVNMTVKSYDNHTNVMEFNNCSYAFLAEESEFTFSPSVLSSLRNVEKLPMVVDWAIGNGTCEEAQKNMSSYACKSPNSKCYKPDNGYGYRCLCWEGYQGNPYLPNGCQDIDECKDPSLSNCEKRCENTVGSYQCVCPKGYHGDGKKDGKGCIRGQSLVFKLVTAIALGITVIVLAACWFHFILQKKKLIKMKHKFFLQNGGPLLKEKLTRRDTSPDMARIFTSAELKKATNNFHDSRIIGQGGFGTVYKGFLSDNRIVAIKKSKQVDKNQVEQFINEVFVLSQINHRNVVRLLGCCLDTQVPLLVYEFINNGTLFEHINNKTKARALSWDKRLTVAAEVAGVLAYLHSAASPPIIHRDVKSANILLDASFTAKVSDFGASRLVPLDQSQLSTVVQGTFGYLDPEYMQTNQLTEKSDVYSFGVVLVELLTGKNVLSSDRPQEERNLASYFLSTLKQNQLFQVLDDNIVCEGNNEELISVSMLAKRCLYVRGEDRPSMKEVAMELEGLRLSQKHSKMQTELDAPEMESLLGEKFNVFSNGEGNSTSIGL</sequence>
<evidence type="ECO:0000256" key="21">
    <source>
        <dbReference type="SAM" id="Phobius"/>
    </source>
</evidence>
<organism evidence="25 26">
    <name type="scientific">Forsythia ovata</name>
    <dbReference type="NCBI Taxonomy" id="205694"/>
    <lineage>
        <taxon>Eukaryota</taxon>
        <taxon>Viridiplantae</taxon>
        <taxon>Streptophyta</taxon>
        <taxon>Embryophyta</taxon>
        <taxon>Tracheophyta</taxon>
        <taxon>Spermatophyta</taxon>
        <taxon>Magnoliopsida</taxon>
        <taxon>eudicotyledons</taxon>
        <taxon>Gunneridae</taxon>
        <taxon>Pentapetalae</taxon>
        <taxon>asterids</taxon>
        <taxon>lamiids</taxon>
        <taxon>Lamiales</taxon>
        <taxon>Oleaceae</taxon>
        <taxon>Forsythieae</taxon>
        <taxon>Forsythia</taxon>
    </lineage>
</organism>
<dbReference type="SMART" id="SM00181">
    <property type="entry name" value="EGF"/>
    <property type="match status" value="2"/>
</dbReference>
<keyword evidence="8" id="KW-0677">Repeat</keyword>
<dbReference type="CDD" id="cd00054">
    <property type="entry name" value="EGF_CA"/>
    <property type="match status" value="1"/>
</dbReference>
<evidence type="ECO:0000256" key="1">
    <source>
        <dbReference type="ARBA" id="ARBA00004479"/>
    </source>
</evidence>
<evidence type="ECO:0000259" key="23">
    <source>
        <dbReference type="PROSITE" id="PS50011"/>
    </source>
</evidence>
<keyword evidence="6 21" id="KW-0812">Transmembrane</keyword>
<dbReference type="SUPFAM" id="SSF56112">
    <property type="entry name" value="Protein kinase-like (PK-like)"/>
    <property type="match status" value="1"/>
</dbReference>
<feature type="domain" description="EGF-like" evidence="24">
    <location>
        <begin position="297"/>
        <end position="331"/>
    </location>
</feature>
<dbReference type="Gene3D" id="1.10.510.10">
    <property type="entry name" value="Transferase(Phosphotransferase) domain 1"/>
    <property type="match status" value="1"/>
</dbReference>
<dbReference type="GO" id="GO:0004674">
    <property type="term" value="F:protein serine/threonine kinase activity"/>
    <property type="evidence" value="ECO:0007669"/>
    <property type="project" value="UniProtKB-KW"/>
</dbReference>
<dbReference type="InterPro" id="IPR018097">
    <property type="entry name" value="EGF_Ca-bd_CS"/>
</dbReference>
<dbReference type="PROSITE" id="PS00107">
    <property type="entry name" value="PROTEIN_KINASE_ATP"/>
    <property type="match status" value="1"/>
</dbReference>
<dbReference type="CDD" id="cd14066">
    <property type="entry name" value="STKc_IRAK"/>
    <property type="match status" value="1"/>
</dbReference>
<feature type="transmembrane region" description="Helical" evidence="21">
    <location>
        <begin position="349"/>
        <end position="371"/>
    </location>
</feature>
<dbReference type="InterPro" id="IPR001881">
    <property type="entry name" value="EGF-like_Ca-bd_dom"/>
</dbReference>
<dbReference type="SUPFAM" id="SSF57196">
    <property type="entry name" value="EGF/Laminin"/>
    <property type="match status" value="1"/>
</dbReference>
<keyword evidence="25" id="KW-0675">Receptor</keyword>
<dbReference type="Pfam" id="PF00069">
    <property type="entry name" value="Pkinase"/>
    <property type="match status" value="1"/>
</dbReference>
<dbReference type="SMART" id="SM00179">
    <property type="entry name" value="EGF_CA"/>
    <property type="match status" value="1"/>
</dbReference>
<dbReference type="PROSITE" id="PS50026">
    <property type="entry name" value="EGF_3"/>
    <property type="match status" value="1"/>
</dbReference>
<evidence type="ECO:0000256" key="7">
    <source>
        <dbReference type="ARBA" id="ARBA00022729"/>
    </source>
</evidence>
<dbReference type="Gene3D" id="2.10.25.10">
    <property type="entry name" value="Laminin"/>
    <property type="match status" value="1"/>
</dbReference>
<name>A0ABD1PXF1_9LAMI</name>
<keyword evidence="4" id="KW-0597">Phosphoprotein</keyword>
<keyword evidence="5" id="KW-0808">Transferase</keyword>
<dbReference type="InterPro" id="IPR008271">
    <property type="entry name" value="Ser/Thr_kinase_AS"/>
</dbReference>
<dbReference type="PANTHER" id="PTHR27005:SF468">
    <property type="entry name" value="OS01G0310500 PROTEIN"/>
    <property type="match status" value="1"/>
</dbReference>
<protein>
    <submittedName>
        <fullName evidence="25">Wall-associated receptor kinase 2</fullName>
    </submittedName>
</protein>
<dbReference type="Pfam" id="PF13947">
    <property type="entry name" value="GUB_WAK_bind"/>
    <property type="match status" value="1"/>
</dbReference>
<keyword evidence="15" id="KW-0325">Glycoprotein</keyword>